<dbReference type="PANTHER" id="PTHR42997">
    <property type="entry name" value="HIT FAMILY HYDROLASE"/>
    <property type="match status" value="1"/>
</dbReference>
<proteinExistence type="predicted"/>
<evidence type="ECO:0000256" key="1">
    <source>
        <dbReference type="ARBA" id="ARBA00022741"/>
    </source>
</evidence>
<feature type="short sequence motif" description="Histidine triad motif" evidence="4">
    <location>
        <begin position="120"/>
        <end position="124"/>
    </location>
</feature>
<dbReference type="InterPro" id="IPR052908">
    <property type="entry name" value="AP-4-A_phosphorylase"/>
</dbReference>
<evidence type="ECO:0000256" key="3">
    <source>
        <dbReference type="PIRSR" id="PIRSR639383-2"/>
    </source>
</evidence>
<dbReference type="AlphaFoldDB" id="A0A1L3GMR7"/>
<evidence type="ECO:0000313" key="7">
    <source>
        <dbReference type="Proteomes" id="UP000182517"/>
    </source>
</evidence>
<dbReference type="GO" id="GO:0016787">
    <property type="term" value="F:hydrolase activity"/>
    <property type="evidence" value="ECO:0007669"/>
    <property type="project" value="UniProtKB-KW"/>
</dbReference>
<evidence type="ECO:0000313" key="6">
    <source>
        <dbReference type="EMBL" id="APG26958.1"/>
    </source>
</evidence>
<dbReference type="PANTHER" id="PTHR42997:SF1">
    <property type="entry name" value="AP-4-A PHOSPHORYLASE"/>
    <property type="match status" value="1"/>
</dbReference>
<feature type="binding site" evidence="3">
    <location>
        <position position="124"/>
    </location>
    <ligand>
        <name>substrate</name>
    </ligand>
</feature>
<protein>
    <submittedName>
        <fullName evidence="6">HIT family hydrolase</fullName>
    </submittedName>
</protein>
<dbReference type="PROSITE" id="PS51084">
    <property type="entry name" value="HIT_2"/>
    <property type="match status" value="1"/>
</dbReference>
<feature type="active site" description="Tele-AMP-histidine intermediate" evidence="2">
    <location>
        <position position="122"/>
    </location>
</feature>
<dbReference type="GO" id="GO:0000166">
    <property type="term" value="F:nucleotide binding"/>
    <property type="evidence" value="ECO:0007669"/>
    <property type="project" value="UniProtKB-KW"/>
</dbReference>
<evidence type="ECO:0000256" key="2">
    <source>
        <dbReference type="PIRSR" id="PIRSR639383-1"/>
    </source>
</evidence>
<dbReference type="STRING" id="1842532.A7E78_03390"/>
<keyword evidence="1" id="KW-0547">Nucleotide-binding</keyword>
<dbReference type="InterPro" id="IPR011146">
    <property type="entry name" value="HIT-like"/>
</dbReference>
<keyword evidence="6" id="KW-0378">Hydrolase</keyword>
<dbReference type="RefSeq" id="WP_072282919.1">
    <property type="nucleotide sequence ID" value="NZ_CP015519.1"/>
</dbReference>
<dbReference type="InterPro" id="IPR039383">
    <property type="entry name" value="FHIT"/>
</dbReference>
<dbReference type="InterPro" id="IPR036265">
    <property type="entry name" value="HIT-like_sf"/>
</dbReference>
<accession>A0A1L3GMR7</accession>
<sequence length="169" mass="19764">MVKHLWAPWRMSYLQCKDERCDDCIFCVADKNDEDYERLVLHRGRLAFVMMNKFPYTNGHLLIAPYRHIADISDIEDEEMLEMHQLLKLSRKVLEKYCKPQGFNIGMNIGPIAGAGIADHLHLHLVPRWVGDTNFMPVFAEVRVIPQHLQETYRLLSQCFADFQKEGCN</sequence>
<dbReference type="Pfam" id="PF01230">
    <property type="entry name" value="HIT"/>
    <property type="match status" value="1"/>
</dbReference>
<dbReference type="EMBL" id="CP015519">
    <property type="protein sequence ID" value="APG26958.1"/>
    <property type="molecule type" value="Genomic_DNA"/>
</dbReference>
<organism evidence="6 7">
    <name type="scientific">Syntrophotalea acetylenivorans</name>
    <dbReference type="NCBI Taxonomy" id="1842532"/>
    <lineage>
        <taxon>Bacteria</taxon>
        <taxon>Pseudomonadati</taxon>
        <taxon>Thermodesulfobacteriota</taxon>
        <taxon>Desulfuromonadia</taxon>
        <taxon>Desulfuromonadales</taxon>
        <taxon>Syntrophotaleaceae</taxon>
        <taxon>Syntrophotalea</taxon>
    </lineage>
</organism>
<evidence type="ECO:0000259" key="5">
    <source>
        <dbReference type="PROSITE" id="PS51084"/>
    </source>
</evidence>
<keyword evidence="7" id="KW-1185">Reference proteome</keyword>
<dbReference type="KEGG" id="pef:A7E78_03390"/>
<feature type="binding site" evidence="3">
    <location>
        <position position="52"/>
    </location>
    <ligand>
        <name>substrate</name>
    </ligand>
</feature>
<dbReference type="OrthoDB" id="9784774at2"/>
<evidence type="ECO:0000256" key="4">
    <source>
        <dbReference type="PROSITE-ProRule" id="PRU00464"/>
    </source>
</evidence>
<dbReference type="Gene3D" id="3.30.428.10">
    <property type="entry name" value="HIT-like"/>
    <property type="match status" value="1"/>
</dbReference>
<dbReference type="SUPFAM" id="SSF54197">
    <property type="entry name" value="HIT-like"/>
    <property type="match status" value="1"/>
</dbReference>
<reference evidence="6 7" key="1">
    <citation type="journal article" date="2017" name="Genome Announc.">
        <title>Complete Genome Sequences of Two Acetylene-Fermenting Pelobacter acetylenicus Strains.</title>
        <authorList>
            <person name="Sutton J.M."/>
            <person name="Baesman S.M."/>
            <person name="Fierst J.L."/>
            <person name="Poret-Peterson A.T."/>
            <person name="Oremland R.S."/>
            <person name="Dunlap D.S."/>
            <person name="Akob D.M."/>
        </authorList>
    </citation>
    <scope>NUCLEOTIDE SEQUENCE [LARGE SCALE GENOMIC DNA]</scope>
    <source>
        <strain evidence="6 7">SFB93</strain>
    </source>
</reference>
<feature type="domain" description="HIT" evidence="5">
    <location>
        <begin position="25"/>
        <end position="135"/>
    </location>
</feature>
<gene>
    <name evidence="6" type="ORF">A7E78_03390</name>
</gene>
<dbReference type="CDD" id="cd01275">
    <property type="entry name" value="FHIT"/>
    <property type="match status" value="1"/>
</dbReference>
<dbReference type="Proteomes" id="UP000182517">
    <property type="component" value="Chromosome"/>
</dbReference>
<name>A0A1L3GMR7_9BACT</name>